<dbReference type="KEGG" id="ure:UREG_04631"/>
<dbReference type="AlphaFoldDB" id="C4JPY8"/>
<dbReference type="RefSeq" id="XP_002545114.1">
    <property type="nucleotide sequence ID" value="XM_002545068.1"/>
</dbReference>
<keyword evidence="2" id="KW-1185">Reference proteome</keyword>
<dbReference type="InterPro" id="IPR036770">
    <property type="entry name" value="Ankyrin_rpt-contain_sf"/>
</dbReference>
<dbReference type="Proteomes" id="UP000002058">
    <property type="component" value="Unassembled WGS sequence"/>
</dbReference>
<dbReference type="InParanoid" id="C4JPY8"/>
<organism evidence="1 2">
    <name type="scientific">Uncinocarpus reesii (strain UAMH 1704)</name>
    <dbReference type="NCBI Taxonomy" id="336963"/>
    <lineage>
        <taxon>Eukaryota</taxon>
        <taxon>Fungi</taxon>
        <taxon>Dikarya</taxon>
        <taxon>Ascomycota</taxon>
        <taxon>Pezizomycotina</taxon>
        <taxon>Eurotiomycetes</taxon>
        <taxon>Eurotiomycetidae</taxon>
        <taxon>Onygenales</taxon>
        <taxon>Onygenaceae</taxon>
        <taxon>Uncinocarpus</taxon>
    </lineage>
</organism>
<evidence type="ECO:0000313" key="2">
    <source>
        <dbReference type="Proteomes" id="UP000002058"/>
    </source>
</evidence>
<dbReference type="GeneID" id="8440016"/>
<dbReference type="HOGENOM" id="CLU_1826735_0_0_1"/>
<dbReference type="EMBL" id="CH476616">
    <property type="protein sequence ID" value="EEP79785.1"/>
    <property type="molecule type" value="Genomic_DNA"/>
</dbReference>
<dbReference type="SUPFAM" id="SSF48403">
    <property type="entry name" value="Ankyrin repeat"/>
    <property type="match status" value="1"/>
</dbReference>
<evidence type="ECO:0000313" key="1">
    <source>
        <dbReference type="EMBL" id="EEP79785.1"/>
    </source>
</evidence>
<dbReference type="VEuPathDB" id="FungiDB:UREG_04631"/>
<dbReference type="Gene3D" id="1.25.40.20">
    <property type="entry name" value="Ankyrin repeat-containing domain"/>
    <property type="match status" value="1"/>
</dbReference>
<name>C4JPY8_UNCRE</name>
<sequence>MAGECSREMAGYPSVLTAAALNCDVPIMGPLLRAGTNMNAKFFYEGRPCHVVEYAALINHIPMMRLLISYGALIIFRPRDGFEDPLVISILQRNIEMMRMLLDCGYPAGFPDERFSLRESTIDDEVLNVLNEYKAAHWFEL</sequence>
<proteinExistence type="predicted"/>
<accession>C4JPY8</accession>
<dbReference type="eggNOG" id="ENOG502T5PH">
    <property type="taxonomic scope" value="Eukaryota"/>
</dbReference>
<gene>
    <name evidence="1" type="ORF">UREG_04631</name>
</gene>
<protein>
    <submittedName>
        <fullName evidence="1">Uncharacterized protein</fullName>
    </submittedName>
</protein>
<reference evidence="2" key="1">
    <citation type="journal article" date="2009" name="Genome Res.">
        <title>Comparative genomic analyses of the human fungal pathogens Coccidioides and their relatives.</title>
        <authorList>
            <person name="Sharpton T.J."/>
            <person name="Stajich J.E."/>
            <person name="Rounsley S.D."/>
            <person name="Gardner M.J."/>
            <person name="Wortman J.R."/>
            <person name="Jordar V.S."/>
            <person name="Maiti R."/>
            <person name="Kodira C.D."/>
            <person name="Neafsey D.E."/>
            <person name="Zeng Q."/>
            <person name="Hung C.-Y."/>
            <person name="McMahan C."/>
            <person name="Muszewska A."/>
            <person name="Grynberg M."/>
            <person name="Mandel M.A."/>
            <person name="Kellner E.M."/>
            <person name="Barker B.M."/>
            <person name="Galgiani J.N."/>
            <person name="Orbach M.J."/>
            <person name="Kirkland T.N."/>
            <person name="Cole G.T."/>
            <person name="Henn M.R."/>
            <person name="Birren B.W."/>
            <person name="Taylor J.W."/>
        </authorList>
    </citation>
    <scope>NUCLEOTIDE SEQUENCE [LARGE SCALE GENOMIC DNA]</scope>
    <source>
        <strain evidence="2">UAMH 1704</strain>
    </source>
</reference>
<dbReference type="OrthoDB" id="341259at2759"/>